<organism evidence="2 3">
    <name type="scientific">Thermobispora bispora (strain ATCC 19993 / DSM 43833 / CBS 139.67 / JCM 10125 / KCTC 9307 / NBRC 14880 / R51)</name>
    <dbReference type="NCBI Taxonomy" id="469371"/>
    <lineage>
        <taxon>Bacteria</taxon>
        <taxon>Bacillati</taxon>
        <taxon>Actinomycetota</taxon>
        <taxon>Actinomycetes</taxon>
        <taxon>Streptosporangiales</taxon>
        <taxon>Streptosporangiaceae</taxon>
        <taxon>Thermobispora</taxon>
    </lineage>
</organism>
<name>D6Y3Z8_THEBD</name>
<dbReference type="eggNOG" id="COG0456">
    <property type="taxonomic scope" value="Bacteria"/>
</dbReference>
<dbReference type="STRING" id="469371.Tbis_2396"/>
<sequence>MDFERSLFDRLVDEAWPAPGRVVTGGWVLRYAGGVTKRANSVLPLGDVPDMDRAIAEAERFYAGVGLPCVFSIGAGATEGLDAELSRRGYRRTGPTLIMAIRLADVRSAAEPAGVEPDPSEDWLRTWWQTEGIGHRAHDRIPPRAWAERILTGVRAGYLHLPEGAVGRAVPQDKWLGIYCMAVAPHARRRGLGTSVLRTLLAWGRTQGAVYGYLAVTEANRAARALYEREGFTVVGRYHYRVKPEAEATARGRR</sequence>
<accession>D6Y3Z8</accession>
<dbReference type="HOGENOM" id="CLU_048109_0_0_11"/>
<proteinExistence type="predicted"/>
<dbReference type="AlphaFoldDB" id="D6Y3Z8"/>
<dbReference type="EMBL" id="CP001874">
    <property type="protein sequence ID" value="ADG89100.1"/>
    <property type="molecule type" value="Genomic_DNA"/>
</dbReference>
<dbReference type="Gene3D" id="3.40.630.30">
    <property type="match status" value="1"/>
</dbReference>
<keyword evidence="3" id="KW-1185">Reference proteome</keyword>
<dbReference type="PANTHER" id="PTHR43072">
    <property type="entry name" value="N-ACETYLTRANSFERASE"/>
    <property type="match status" value="1"/>
</dbReference>
<gene>
    <name evidence="2" type="ordered locus">Tbis_2396</name>
</gene>
<keyword evidence="2" id="KW-0808">Transferase</keyword>
<evidence type="ECO:0000313" key="3">
    <source>
        <dbReference type="Proteomes" id="UP000006640"/>
    </source>
</evidence>
<dbReference type="PROSITE" id="PS51186">
    <property type="entry name" value="GNAT"/>
    <property type="match status" value="1"/>
</dbReference>
<dbReference type="GO" id="GO:0016747">
    <property type="term" value="F:acyltransferase activity, transferring groups other than amino-acyl groups"/>
    <property type="evidence" value="ECO:0007669"/>
    <property type="project" value="InterPro"/>
</dbReference>
<dbReference type="Proteomes" id="UP000006640">
    <property type="component" value="Chromosome"/>
</dbReference>
<dbReference type="KEGG" id="tbi:Tbis_2396"/>
<dbReference type="PANTHER" id="PTHR43072:SF60">
    <property type="entry name" value="L-2,4-DIAMINOBUTYRIC ACID ACETYLTRANSFERASE"/>
    <property type="match status" value="1"/>
</dbReference>
<dbReference type="Pfam" id="PF24553">
    <property type="entry name" value="Rv0428c_C"/>
    <property type="match status" value="1"/>
</dbReference>
<feature type="domain" description="N-acetyltransferase" evidence="1">
    <location>
        <begin position="104"/>
        <end position="254"/>
    </location>
</feature>
<dbReference type="InterPro" id="IPR000182">
    <property type="entry name" value="GNAT_dom"/>
</dbReference>
<protein>
    <submittedName>
        <fullName evidence="2">GCN5-related N-acetyltransferase</fullName>
    </submittedName>
</protein>
<evidence type="ECO:0000259" key="1">
    <source>
        <dbReference type="PROSITE" id="PS51186"/>
    </source>
</evidence>
<reference evidence="2 3" key="1">
    <citation type="submission" date="2010-01" db="EMBL/GenBank/DDBJ databases">
        <title>The complete genome of Thermobispora bispora DSM 43833.</title>
        <authorList>
            <consortium name="US DOE Joint Genome Institute (JGI-PGF)"/>
            <person name="Lucas S."/>
            <person name="Copeland A."/>
            <person name="Lapidus A."/>
            <person name="Glavina del Rio T."/>
            <person name="Dalin E."/>
            <person name="Tice H."/>
            <person name="Bruce D."/>
            <person name="Goodwin L."/>
            <person name="Pitluck S."/>
            <person name="Kyrpides N."/>
            <person name="Mavromatis K."/>
            <person name="Ivanova N."/>
            <person name="Mikhailova N."/>
            <person name="Chertkov O."/>
            <person name="Brettin T."/>
            <person name="Detter J.C."/>
            <person name="Han C."/>
            <person name="Larimer F."/>
            <person name="Land M."/>
            <person name="Hauser L."/>
            <person name="Markowitz V."/>
            <person name="Cheng J.-F."/>
            <person name="Hugenholtz P."/>
            <person name="Woyke T."/>
            <person name="Wu D."/>
            <person name="Jando M."/>
            <person name="Schneider S."/>
            <person name="Klenk H.-P."/>
            <person name="Eisen J.A."/>
        </authorList>
    </citation>
    <scope>NUCLEOTIDE SEQUENCE [LARGE SCALE GENOMIC DNA]</scope>
    <source>
        <strain evidence="3">ATCC 19993 / DSM 43833 / CBS 139.67 / JCM 10125 / KCTC 9307 / NBRC 14880 / R51</strain>
    </source>
</reference>
<evidence type="ECO:0000313" key="2">
    <source>
        <dbReference type="EMBL" id="ADG89100.1"/>
    </source>
</evidence>
<dbReference type="InterPro" id="IPR016181">
    <property type="entry name" value="Acyl_CoA_acyltransferase"/>
</dbReference>
<dbReference type="InterPro" id="IPR056935">
    <property type="entry name" value="Rv0428c-like_C"/>
</dbReference>
<dbReference type="RefSeq" id="WP_013132633.1">
    <property type="nucleotide sequence ID" value="NC_014165.1"/>
</dbReference>
<dbReference type="SUPFAM" id="SSF55729">
    <property type="entry name" value="Acyl-CoA N-acyltransferases (Nat)"/>
    <property type="match status" value="1"/>
</dbReference>
<dbReference type="CDD" id="cd04301">
    <property type="entry name" value="NAT_SF"/>
    <property type="match status" value="1"/>
</dbReference>